<dbReference type="OrthoDB" id="10004661at2759"/>
<dbReference type="PANTHER" id="PTHR31901">
    <property type="entry name" value="GH3 DOMAIN-CONTAINING PROTEIN"/>
    <property type="match status" value="1"/>
</dbReference>
<protein>
    <submittedName>
        <fullName evidence="5">Uncharacterized protein</fullName>
    </submittedName>
</protein>
<organism evidence="5 6">
    <name type="scientific">Colocasia esculenta</name>
    <name type="common">Wild taro</name>
    <name type="synonym">Arum esculentum</name>
    <dbReference type="NCBI Taxonomy" id="4460"/>
    <lineage>
        <taxon>Eukaryota</taxon>
        <taxon>Viridiplantae</taxon>
        <taxon>Streptophyta</taxon>
        <taxon>Embryophyta</taxon>
        <taxon>Tracheophyta</taxon>
        <taxon>Spermatophyta</taxon>
        <taxon>Magnoliopsida</taxon>
        <taxon>Liliopsida</taxon>
        <taxon>Araceae</taxon>
        <taxon>Aroideae</taxon>
        <taxon>Colocasieae</taxon>
        <taxon>Colocasia</taxon>
    </lineage>
</organism>
<gene>
    <name evidence="5" type="ORF">Taro_033879</name>
</gene>
<dbReference type="InterPro" id="IPR004993">
    <property type="entry name" value="GH3"/>
</dbReference>
<proteinExistence type="inferred from homology"/>
<accession>A0A843W2M2</accession>
<comment type="similarity">
    <text evidence="1">Belongs to the IAA-amido conjugating enzyme family.</text>
</comment>
<dbReference type="InterPro" id="IPR055377">
    <property type="entry name" value="GH3_M"/>
</dbReference>
<dbReference type="AlphaFoldDB" id="A0A843W2M2"/>
<keyword evidence="2" id="KW-0436">Ligase</keyword>
<evidence type="ECO:0000313" key="6">
    <source>
        <dbReference type="Proteomes" id="UP000652761"/>
    </source>
</evidence>
<dbReference type="PANTHER" id="PTHR31901:SF48">
    <property type="entry name" value="INDOLE-3-ACETIC ACID-AMIDO SYNTHETASE GH3.10"/>
    <property type="match status" value="1"/>
</dbReference>
<feature type="domain" description="GH3 middle" evidence="3">
    <location>
        <begin position="39"/>
        <end position="71"/>
    </location>
</feature>
<keyword evidence="6" id="KW-1185">Reference proteome</keyword>
<dbReference type="InterPro" id="IPR055378">
    <property type="entry name" value="GH3_C"/>
</dbReference>
<feature type="domain" description="GH3 C-terminal" evidence="4">
    <location>
        <begin position="86"/>
        <end position="204"/>
    </location>
</feature>
<dbReference type="Pfam" id="PF23571">
    <property type="entry name" value="GH3_M"/>
    <property type="match status" value="1"/>
</dbReference>
<evidence type="ECO:0000256" key="2">
    <source>
        <dbReference type="ARBA" id="ARBA00022598"/>
    </source>
</evidence>
<dbReference type="Proteomes" id="UP000652761">
    <property type="component" value="Unassembled WGS sequence"/>
</dbReference>
<dbReference type="GO" id="GO:0005737">
    <property type="term" value="C:cytoplasm"/>
    <property type="evidence" value="ECO:0007669"/>
    <property type="project" value="TreeGrafter"/>
</dbReference>
<dbReference type="Pfam" id="PF23572">
    <property type="entry name" value="GH3_C"/>
    <property type="match status" value="1"/>
</dbReference>
<sequence>MLSHRVQNETVPLVVTPSEIATGRAVTTSEGGSSPEKEISPFPGLYRYRLGDVVEVTGFYKSAPQLSFVCRRKLVLTVNIDKNTEKDLQLAVERGSRLLAQTRTELVDFTSHAIVGEGGQRPGHYVVFWEVKGETDDRVLQECCREMDLAFADHGYLVSRRCGTIGPLELRVVEQGTFKKILDYYIGNGAAMSQFKTPRCTSNQTLLRILDRCTVRRFWSTAYST</sequence>
<evidence type="ECO:0000256" key="1">
    <source>
        <dbReference type="ARBA" id="ARBA00008068"/>
    </source>
</evidence>
<dbReference type="EMBL" id="NMUH01002625">
    <property type="protein sequence ID" value="MQM01128.1"/>
    <property type="molecule type" value="Genomic_DNA"/>
</dbReference>
<dbReference type="GO" id="GO:0016881">
    <property type="term" value="F:acid-amino acid ligase activity"/>
    <property type="evidence" value="ECO:0007669"/>
    <property type="project" value="TreeGrafter"/>
</dbReference>
<reference evidence="5" key="1">
    <citation type="submission" date="2017-07" db="EMBL/GenBank/DDBJ databases">
        <title>Taro Niue Genome Assembly and Annotation.</title>
        <authorList>
            <person name="Atibalentja N."/>
            <person name="Keating K."/>
            <person name="Fields C.J."/>
        </authorList>
    </citation>
    <scope>NUCLEOTIDE SEQUENCE</scope>
    <source>
        <strain evidence="5">Niue_2</strain>
        <tissue evidence="5">Leaf</tissue>
    </source>
</reference>
<evidence type="ECO:0000313" key="5">
    <source>
        <dbReference type="EMBL" id="MQM01128.1"/>
    </source>
</evidence>
<name>A0A843W2M2_COLES</name>
<evidence type="ECO:0000259" key="3">
    <source>
        <dbReference type="Pfam" id="PF23571"/>
    </source>
</evidence>
<comment type="caution">
    <text evidence="5">The sequence shown here is derived from an EMBL/GenBank/DDBJ whole genome shotgun (WGS) entry which is preliminary data.</text>
</comment>
<evidence type="ECO:0000259" key="4">
    <source>
        <dbReference type="Pfam" id="PF23572"/>
    </source>
</evidence>